<evidence type="ECO:0000313" key="2">
    <source>
        <dbReference type="Proteomes" id="UP001165101"/>
    </source>
</evidence>
<name>A0ACB5TUP8_CANBO</name>
<reference evidence="1" key="1">
    <citation type="submission" date="2023-04" db="EMBL/GenBank/DDBJ databases">
        <title>Candida boidinii NBRC 1967.</title>
        <authorList>
            <person name="Ichikawa N."/>
            <person name="Sato H."/>
            <person name="Tonouchi N."/>
        </authorList>
    </citation>
    <scope>NUCLEOTIDE SEQUENCE</scope>
    <source>
        <strain evidence="1">NBRC 1967</strain>
    </source>
</reference>
<organism evidence="1 2">
    <name type="scientific">Candida boidinii</name>
    <name type="common">Yeast</name>
    <dbReference type="NCBI Taxonomy" id="5477"/>
    <lineage>
        <taxon>Eukaryota</taxon>
        <taxon>Fungi</taxon>
        <taxon>Dikarya</taxon>
        <taxon>Ascomycota</taxon>
        <taxon>Saccharomycotina</taxon>
        <taxon>Pichiomycetes</taxon>
        <taxon>Pichiales</taxon>
        <taxon>Pichiaceae</taxon>
        <taxon>Ogataea</taxon>
        <taxon>Ogataea/Candida clade</taxon>
    </lineage>
</organism>
<protein>
    <submittedName>
        <fullName evidence="1">Unnamed protein product</fullName>
    </submittedName>
</protein>
<dbReference type="Proteomes" id="UP001165101">
    <property type="component" value="Unassembled WGS sequence"/>
</dbReference>
<accession>A0ACB5TUP8</accession>
<gene>
    <name evidence="1" type="ORF">Cboi01_000392300</name>
</gene>
<evidence type="ECO:0000313" key="1">
    <source>
        <dbReference type="EMBL" id="GME95477.1"/>
    </source>
</evidence>
<comment type="caution">
    <text evidence="1">The sequence shown here is derived from an EMBL/GenBank/DDBJ whole genome shotgun (WGS) entry which is preliminary data.</text>
</comment>
<keyword evidence="2" id="KW-1185">Reference proteome</keyword>
<proteinExistence type="predicted"/>
<sequence length="395" mass="44820">MAKIVVLGAGVIGLTTALQLSKKGHEVTIVAKHLPGDYSVDYTSPWAGAFWIHLVTRRDPSWLEELQDIASYYEILEIAAKDKSSGVWEKEVNVFIPRMSLPEPDYDGPWFKDLVRDYEIIRPENYPPGSAKDDIAYGFKYTGFMITPTTYLSYLLSKCVKNGCKYIRKTVKSLTDARDLFMEDNEYDVKLESSNEPTFGLNNPLKRSNQKFSSADLVINCTGLHAPNFVPKDAENNMPIKGQTLLVENNVEKLIIVEPMDEEFPTESLYILPRQDGGTLLTGTYLYNDKSTHFNPLLTDRIKERSIRYAPEIVNTNFMKNEGKLIPVREMIGIRPGRKNGPMIKKEILENDVNVIHNYGSGANGYQNSFGLAKRVTQLVDDFCYENKFTLKSKL</sequence>
<dbReference type="EMBL" id="BSXV01002320">
    <property type="protein sequence ID" value="GME95477.1"/>
    <property type="molecule type" value="Genomic_DNA"/>
</dbReference>